<evidence type="ECO:0000313" key="3">
    <source>
        <dbReference type="EMBL" id="NML37264.1"/>
    </source>
</evidence>
<feature type="domain" description="Acyltransferase 3" evidence="2">
    <location>
        <begin position="12"/>
        <end position="310"/>
    </location>
</feature>
<dbReference type="RefSeq" id="WP_169224334.1">
    <property type="nucleotide sequence ID" value="NZ_JABBGC010000001.1"/>
</dbReference>
<feature type="transmembrane region" description="Helical" evidence="1">
    <location>
        <begin position="259"/>
        <end position="279"/>
    </location>
</feature>
<feature type="transmembrane region" description="Helical" evidence="1">
    <location>
        <begin position="226"/>
        <end position="247"/>
    </location>
</feature>
<protein>
    <submittedName>
        <fullName evidence="3">Acyltransferase family protein</fullName>
    </submittedName>
</protein>
<feature type="transmembrane region" description="Helical" evidence="1">
    <location>
        <begin position="291"/>
        <end position="310"/>
    </location>
</feature>
<evidence type="ECO:0000313" key="4">
    <source>
        <dbReference type="Proteomes" id="UP000583266"/>
    </source>
</evidence>
<dbReference type="Proteomes" id="UP000583266">
    <property type="component" value="Unassembled WGS sequence"/>
</dbReference>
<proteinExistence type="predicted"/>
<evidence type="ECO:0000259" key="2">
    <source>
        <dbReference type="Pfam" id="PF01757"/>
    </source>
</evidence>
<dbReference type="EMBL" id="JABBGC010000001">
    <property type="protein sequence ID" value="NML37264.1"/>
    <property type="molecule type" value="Genomic_DNA"/>
</dbReference>
<dbReference type="PANTHER" id="PTHR37312">
    <property type="entry name" value="MEMBRANE-BOUND ACYLTRANSFERASE YKRP-RELATED"/>
    <property type="match status" value="1"/>
</dbReference>
<dbReference type="GO" id="GO:0016747">
    <property type="term" value="F:acyltransferase activity, transferring groups other than amino-acyl groups"/>
    <property type="evidence" value="ECO:0007669"/>
    <property type="project" value="InterPro"/>
</dbReference>
<keyword evidence="3" id="KW-0012">Acyltransferase</keyword>
<dbReference type="InterPro" id="IPR002656">
    <property type="entry name" value="Acyl_transf_3_dom"/>
</dbReference>
<keyword evidence="3" id="KW-0808">Transferase</keyword>
<feature type="transmembrane region" description="Helical" evidence="1">
    <location>
        <begin position="66"/>
        <end position="87"/>
    </location>
</feature>
<dbReference type="InterPro" id="IPR052734">
    <property type="entry name" value="Nod_factor_acetyltransferase"/>
</dbReference>
<keyword evidence="1" id="KW-1133">Transmembrane helix</keyword>
<dbReference type="AlphaFoldDB" id="A0A848GFK9"/>
<name>A0A848GFK9_9BACT</name>
<sequence length="318" mass="36583">MMKAYATYRDTSMDVARGVGILLVVLGHAGVQTSIIYSFHMPLFFMLSGYFWNPEQLFKKILQRKFLTLIVPYFFFFYYGYIFYAVLLSVTGRAGLFEAHAVIPLVYPSMDTPTWFLLALFEVTVLTYVVSKTIRKEVYRLLLVILATILGYYLSRYKLRLPLFLDSAFSMLIFYYAGYQLKISGFLLSYQRRYILPTSILFVVFLVGQFFRNGVDIRSNIIAGSFFPYFITALSGSLLVIVLAYSLPTTFFLWKPLRYLGMQSLLIFGLHFPLLEFARPVASVLTHNIPTLYNICLAFCCLILTLLVAMPCRHLLAV</sequence>
<feature type="transmembrane region" description="Helical" evidence="1">
    <location>
        <begin position="20"/>
        <end position="45"/>
    </location>
</feature>
<evidence type="ECO:0000256" key="1">
    <source>
        <dbReference type="SAM" id="Phobius"/>
    </source>
</evidence>
<organism evidence="3 4">
    <name type="scientific">Chitinophaga fulva</name>
    <dbReference type="NCBI Taxonomy" id="2728842"/>
    <lineage>
        <taxon>Bacteria</taxon>
        <taxon>Pseudomonadati</taxon>
        <taxon>Bacteroidota</taxon>
        <taxon>Chitinophagia</taxon>
        <taxon>Chitinophagales</taxon>
        <taxon>Chitinophagaceae</taxon>
        <taxon>Chitinophaga</taxon>
    </lineage>
</organism>
<dbReference type="PANTHER" id="PTHR37312:SF1">
    <property type="entry name" value="MEMBRANE-BOUND ACYLTRANSFERASE YKRP-RELATED"/>
    <property type="match status" value="1"/>
</dbReference>
<comment type="caution">
    <text evidence="3">The sequence shown here is derived from an EMBL/GenBank/DDBJ whole genome shotgun (WGS) entry which is preliminary data.</text>
</comment>
<gene>
    <name evidence="3" type="ORF">HHL17_08635</name>
</gene>
<accession>A0A848GFK9</accession>
<feature type="transmembrane region" description="Helical" evidence="1">
    <location>
        <begin position="193"/>
        <end position="211"/>
    </location>
</feature>
<feature type="transmembrane region" description="Helical" evidence="1">
    <location>
        <begin position="138"/>
        <end position="155"/>
    </location>
</feature>
<feature type="transmembrane region" description="Helical" evidence="1">
    <location>
        <begin position="161"/>
        <end position="181"/>
    </location>
</feature>
<dbReference type="Pfam" id="PF01757">
    <property type="entry name" value="Acyl_transf_3"/>
    <property type="match status" value="1"/>
</dbReference>
<reference evidence="3 4" key="1">
    <citation type="submission" date="2020-04" db="EMBL/GenBank/DDBJ databases">
        <title>Chitinophaga sp. G-6-1-13 sp. nov., isolated from soil.</title>
        <authorList>
            <person name="Dahal R.H."/>
            <person name="Chaudhary D.K."/>
        </authorList>
    </citation>
    <scope>NUCLEOTIDE SEQUENCE [LARGE SCALE GENOMIC DNA]</scope>
    <source>
        <strain evidence="3 4">G-6-1-13</strain>
    </source>
</reference>
<keyword evidence="4" id="KW-1185">Reference proteome</keyword>
<keyword evidence="1" id="KW-0812">Transmembrane</keyword>
<keyword evidence="1" id="KW-0472">Membrane</keyword>
<feature type="transmembrane region" description="Helical" evidence="1">
    <location>
        <begin position="114"/>
        <end position="131"/>
    </location>
</feature>